<dbReference type="PANTHER" id="PTHR43285">
    <property type="entry name" value="ANTHRANILATE PHOSPHORIBOSYLTRANSFERASE"/>
    <property type="match status" value="1"/>
</dbReference>
<dbReference type="Gene3D" id="1.20.970.10">
    <property type="entry name" value="Transferase, Pyrimidine Nucleoside Phosphorylase, Chain C"/>
    <property type="match status" value="1"/>
</dbReference>
<dbReference type="SUPFAM" id="SSF47648">
    <property type="entry name" value="Nucleoside phosphorylase/phosphoribosyltransferase N-terminal domain"/>
    <property type="match status" value="1"/>
</dbReference>
<evidence type="ECO:0000259" key="3">
    <source>
        <dbReference type="Pfam" id="PF02885"/>
    </source>
</evidence>
<dbReference type="KEGG" id="gai:IMCC3135_07075"/>
<dbReference type="InterPro" id="IPR005940">
    <property type="entry name" value="Anthranilate_Pribosyl_Tfrase"/>
</dbReference>
<dbReference type="InterPro" id="IPR017459">
    <property type="entry name" value="Glycosyl_Trfase_fam3_N_dom"/>
</dbReference>
<dbReference type="GO" id="GO:0005829">
    <property type="term" value="C:cytosol"/>
    <property type="evidence" value="ECO:0007669"/>
    <property type="project" value="TreeGrafter"/>
</dbReference>
<name>A0A2Z2NNK9_9GAMM</name>
<evidence type="ECO:0000313" key="4">
    <source>
        <dbReference type="EMBL" id="ASJ71521.1"/>
    </source>
</evidence>
<proteinExistence type="predicted"/>
<dbReference type="AlphaFoldDB" id="A0A2Z2NNK9"/>
<accession>A0A2Z2NNK9</accession>
<dbReference type="EC" id="2.4.2.18" evidence="4"/>
<dbReference type="OrthoDB" id="9768896at2"/>
<keyword evidence="5" id="KW-1185">Reference proteome</keyword>
<dbReference type="SUPFAM" id="SSF52418">
    <property type="entry name" value="Nucleoside phosphorylase/phosphoribosyltransferase catalytic domain"/>
    <property type="match status" value="1"/>
</dbReference>
<dbReference type="Proteomes" id="UP000250079">
    <property type="component" value="Chromosome"/>
</dbReference>
<sequence length="369" mass="39154">MTDDEFMRDVLQRIATGPTLSKDISAEHAQRAMRIILEGKADEVQAGIFLIALRMKRETDDELVGILDAINAGITPLRVEVDDLLTIVDPYDGYLRGVPVAPFLPAALAACGLRVLTHGLDSMGPKFGASHEAVLRAAGHKVGVSRETAAVQLEDDNCGWAYLSQLQLAPELAALTSLRTRIVKRPCLTTIEVAVNSLVPRVSSHLVTGFVHKPYPPIYAMLAAKAGFAGSIMIRGVEGGVVPSLAQPSRYFHSDDGVNLTQVDLEPTALGIASAERAVPLPAHLLDDSIRSVKAPGNQFAKELADCAAKAGLAALSGQAGPARDSLVYTGAVILQARGLADSLPEAAGLLREVLDNGEAERRFRHLAA</sequence>
<organism evidence="4 5">
    <name type="scientific">Granulosicoccus antarcticus IMCC3135</name>
    <dbReference type="NCBI Taxonomy" id="1192854"/>
    <lineage>
        <taxon>Bacteria</taxon>
        <taxon>Pseudomonadati</taxon>
        <taxon>Pseudomonadota</taxon>
        <taxon>Gammaproteobacteria</taxon>
        <taxon>Chromatiales</taxon>
        <taxon>Granulosicoccaceae</taxon>
        <taxon>Granulosicoccus</taxon>
    </lineage>
</organism>
<reference evidence="4 5" key="1">
    <citation type="submission" date="2016-12" db="EMBL/GenBank/DDBJ databases">
        <authorList>
            <person name="Song W.-J."/>
            <person name="Kurnit D.M."/>
        </authorList>
    </citation>
    <scope>NUCLEOTIDE SEQUENCE [LARGE SCALE GENOMIC DNA]</scope>
    <source>
        <strain evidence="4 5">IMCC3135</strain>
    </source>
</reference>
<evidence type="ECO:0000256" key="1">
    <source>
        <dbReference type="ARBA" id="ARBA00022676"/>
    </source>
</evidence>
<dbReference type="InterPro" id="IPR036320">
    <property type="entry name" value="Glycosyl_Trfase_fam3_N_dom_sf"/>
</dbReference>
<dbReference type="EMBL" id="CP018632">
    <property type="protein sequence ID" value="ASJ71521.1"/>
    <property type="molecule type" value="Genomic_DNA"/>
</dbReference>
<dbReference type="Gene3D" id="3.40.1030.10">
    <property type="entry name" value="Nucleoside phosphorylase/phosphoribosyltransferase catalytic domain"/>
    <property type="match status" value="1"/>
</dbReference>
<dbReference type="InterPro" id="IPR035902">
    <property type="entry name" value="Nuc_phospho_transferase"/>
</dbReference>
<dbReference type="GO" id="GO:0000162">
    <property type="term" value="P:L-tryptophan biosynthetic process"/>
    <property type="evidence" value="ECO:0007669"/>
    <property type="project" value="InterPro"/>
</dbReference>
<evidence type="ECO:0000256" key="2">
    <source>
        <dbReference type="ARBA" id="ARBA00022679"/>
    </source>
</evidence>
<feature type="domain" description="Glycosyl transferase family 3 N-terminal" evidence="3">
    <location>
        <begin position="9"/>
        <end position="70"/>
    </location>
</feature>
<protein>
    <submittedName>
        <fullName evidence="4">Anthranilate phosphoribosyltransferase</fullName>
        <ecNumber evidence="4">2.4.2.18</ecNumber>
    </submittedName>
</protein>
<dbReference type="Pfam" id="PF02885">
    <property type="entry name" value="Glycos_trans_3N"/>
    <property type="match status" value="1"/>
</dbReference>
<gene>
    <name evidence="4" type="primary">trpD_1</name>
    <name evidence="4" type="ORF">IMCC3135_07075</name>
</gene>
<dbReference type="PANTHER" id="PTHR43285:SF3">
    <property type="entry name" value="SLL1634 PROTEIN"/>
    <property type="match status" value="1"/>
</dbReference>
<evidence type="ECO:0000313" key="5">
    <source>
        <dbReference type="Proteomes" id="UP000250079"/>
    </source>
</evidence>
<keyword evidence="2 4" id="KW-0808">Transferase</keyword>
<dbReference type="GO" id="GO:0004048">
    <property type="term" value="F:anthranilate phosphoribosyltransferase activity"/>
    <property type="evidence" value="ECO:0007669"/>
    <property type="project" value="UniProtKB-EC"/>
</dbReference>
<keyword evidence="1 4" id="KW-0328">Glycosyltransferase</keyword>
<dbReference type="RefSeq" id="WP_088921717.1">
    <property type="nucleotide sequence ID" value="NZ_CP018632.1"/>
</dbReference>